<sequence length="275" mass="31505">MEHPKASSKGKVFLSGTTDKEYTWETISPQHIIVFIYSGELILTYGKNTLTFVPGDTVLIPKNQLTRSLKKPADGKPFKCVSLFLTDENLRDFYLNKPVSEDWIENISKQRPINPHPLLESFFGTLLPYFDMEDELPEALVPIKITEALTIIDTVDKRASKILGTFSEIGKVDLEAYMEEHYMYNLPLERFAFLTGRSLTTFKSDFKKIFQNTPGKWLTEKRLDLAHHKLNVEKQKTSDVYLSVGFENLSHFSFAFKKAFGYSPSSLNSNQQLRG</sequence>
<comment type="caution">
    <text evidence="5">The sequence shown here is derived from an EMBL/GenBank/DDBJ whole genome shotgun (WGS) entry which is preliminary data.</text>
</comment>
<dbReference type="PANTHER" id="PTHR43280:SF2">
    <property type="entry name" value="HTH-TYPE TRANSCRIPTIONAL REGULATOR EXSA"/>
    <property type="match status" value="1"/>
</dbReference>
<dbReference type="RefSeq" id="WP_109615263.1">
    <property type="nucleotide sequence ID" value="NZ_QGDO01000001.1"/>
</dbReference>
<evidence type="ECO:0000256" key="1">
    <source>
        <dbReference type="ARBA" id="ARBA00023015"/>
    </source>
</evidence>
<evidence type="ECO:0000313" key="6">
    <source>
        <dbReference type="Proteomes" id="UP000245535"/>
    </source>
</evidence>
<dbReference type="Pfam" id="PF22200">
    <property type="entry name" value="ExsA_N"/>
    <property type="match status" value="1"/>
</dbReference>
<evidence type="ECO:0000256" key="2">
    <source>
        <dbReference type="ARBA" id="ARBA00023125"/>
    </source>
</evidence>
<gene>
    <name evidence="5" type="ORF">BC781_10170</name>
</gene>
<proteinExistence type="predicted"/>
<evidence type="ECO:0000259" key="4">
    <source>
        <dbReference type="PROSITE" id="PS01124"/>
    </source>
</evidence>
<dbReference type="Gene3D" id="1.10.10.60">
    <property type="entry name" value="Homeodomain-like"/>
    <property type="match status" value="1"/>
</dbReference>
<organism evidence="5 6">
    <name type="scientific">Sediminitomix flava</name>
    <dbReference type="NCBI Taxonomy" id="379075"/>
    <lineage>
        <taxon>Bacteria</taxon>
        <taxon>Pseudomonadati</taxon>
        <taxon>Bacteroidota</taxon>
        <taxon>Cytophagia</taxon>
        <taxon>Cytophagales</taxon>
        <taxon>Flammeovirgaceae</taxon>
        <taxon>Sediminitomix</taxon>
    </lineage>
</organism>
<dbReference type="AlphaFoldDB" id="A0A315ZG50"/>
<dbReference type="PROSITE" id="PS01124">
    <property type="entry name" value="HTH_ARAC_FAMILY_2"/>
    <property type="match status" value="1"/>
</dbReference>
<dbReference type="SMART" id="SM00342">
    <property type="entry name" value="HTH_ARAC"/>
    <property type="match status" value="1"/>
</dbReference>
<dbReference type="GO" id="GO:0003700">
    <property type="term" value="F:DNA-binding transcription factor activity"/>
    <property type="evidence" value="ECO:0007669"/>
    <property type="project" value="InterPro"/>
</dbReference>
<dbReference type="Proteomes" id="UP000245535">
    <property type="component" value="Unassembled WGS sequence"/>
</dbReference>
<keyword evidence="3" id="KW-0804">Transcription</keyword>
<evidence type="ECO:0000313" key="5">
    <source>
        <dbReference type="EMBL" id="PWJ43724.1"/>
    </source>
</evidence>
<dbReference type="OrthoDB" id="4480133at2"/>
<evidence type="ECO:0000256" key="3">
    <source>
        <dbReference type="ARBA" id="ARBA00023163"/>
    </source>
</evidence>
<dbReference type="GO" id="GO:0043565">
    <property type="term" value="F:sequence-specific DNA binding"/>
    <property type="evidence" value="ECO:0007669"/>
    <property type="project" value="InterPro"/>
</dbReference>
<name>A0A315ZG50_SEDFL</name>
<keyword evidence="2" id="KW-0238">DNA-binding</keyword>
<dbReference type="PANTHER" id="PTHR43280">
    <property type="entry name" value="ARAC-FAMILY TRANSCRIPTIONAL REGULATOR"/>
    <property type="match status" value="1"/>
</dbReference>
<feature type="domain" description="HTH araC/xylS-type" evidence="4">
    <location>
        <begin position="172"/>
        <end position="270"/>
    </location>
</feature>
<dbReference type="InterPro" id="IPR054015">
    <property type="entry name" value="ExsA-like_N"/>
</dbReference>
<keyword evidence="6" id="KW-1185">Reference proteome</keyword>
<dbReference type="EMBL" id="QGDO01000001">
    <property type="protein sequence ID" value="PWJ43724.1"/>
    <property type="molecule type" value="Genomic_DNA"/>
</dbReference>
<reference evidence="5 6" key="1">
    <citation type="submission" date="2018-03" db="EMBL/GenBank/DDBJ databases">
        <title>Genomic Encyclopedia of Archaeal and Bacterial Type Strains, Phase II (KMG-II): from individual species to whole genera.</title>
        <authorList>
            <person name="Goeker M."/>
        </authorList>
    </citation>
    <scope>NUCLEOTIDE SEQUENCE [LARGE SCALE GENOMIC DNA]</scope>
    <source>
        <strain evidence="5 6">DSM 28229</strain>
    </source>
</reference>
<dbReference type="InterPro" id="IPR011051">
    <property type="entry name" value="RmlC_Cupin_sf"/>
</dbReference>
<dbReference type="SUPFAM" id="SSF51182">
    <property type="entry name" value="RmlC-like cupins"/>
    <property type="match status" value="1"/>
</dbReference>
<dbReference type="InterPro" id="IPR018060">
    <property type="entry name" value="HTH_AraC"/>
</dbReference>
<accession>A0A315ZG50</accession>
<dbReference type="InterPro" id="IPR009057">
    <property type="entry name" value="Homeodomain-like_sf"/>
</dbReference>
<dbReference type="SUPFAM" id="SSF46689">
    <property type="entry name" value="Homeodomain-like"/>
    <property type="match status" value="1"/>
</dbReference>
<dbReference type="Pfam" id="PF12833">
    <property type="entry name" value="HTH_18"/>
    <property type="match status" value="1"/>
</dbReference>
<protein>
    <submittedName>
        <fullName evidence="5">AraC family transcriptional regulator</fullName>
    </submittedName>
</protein>
<keyword evidence="1" id="KW-0805">Transcription regulation</keyword>